<sequence length="1111" mass="122112">MHAMNQDGSARLLHADGIESTVVSEDQQFQGDELSQLPVKRLCYDLIYKPDLSLLDTEQAMRLLRERAPQEPDPTEFLHKLKLYTLVALSRIADTVSEAEIPLEPPCLQKQRRWIQRTVDSAKQQSPPGIPSHWLEYTESSKFEELRDSLKGAGRLGEISVRFGTNVADILRGRTSALQVLEENNILLDDYQLFSAEAKYLAPLGRYIELLAHKNPGMSILEVGAGAGTFSKYVLNVLTTPTSNGPFCQFSRYDLTDIRPEVLDRAAKELDYLPKVNFRSLDINEDPSEQGYEKHSYDIVIAANVLHVTKSLRSTLKNLRQILRVGGKLILVEPTEPTSMVAQSVFGYLPEWWETQWTQELEDGGFTGADLALKDYECEENQTETVLISTAGDAPHPSENSYTTKDQSSTVIITGWGKPSDSPLRKVVMSTVGKFGLPKGLSSASINPRERFGDHNLKLKIRQPGLLDTLYFEETSYSKPLAAQEIEVKVKAMGVNFKDCLLALGRVAENYIGNECAGIVTATGPGCKSKPGDRVLLCGQDTFRSVVRCQEQLAGRIPAEIPFAHAGALATNFITAYHSLVHIARLSAGESVLIHSGAGGTGQAAIQIAQHCGAEIFTTVGSSSKRDLLMAHYNIPARNILNSRNLSFAEGVQRLTGNKGVDVVLNSLAGDFLKASWECVAPYGRFVEIGKKDIFSHQKLPMFQFARNVSFCAVDVGEMTVEKPELIRKSLEPVLDLFDQGLLRMPFPMKSFPVSDIESAFRYLQTGTNAGKVVVEVDDDDVVPAIIDQQEFWNFDADRTFVIAGGLGGQGRSIAKWMVSKGARNLDGAFENMSHGAWTASLQPKVLGSWNLHRLLPRNLDFFILFSSISGIIGAQGQANYAAGNTFQDELARFRLRQGEKAVALDLSILAEEGYVAENKGIFARLSIKQALSMSQSDVFSLLQHYCSNSGSTLVDPTRHSQLVLGLEHLGDVIGRGEEVAGWMQEPMFANLHQVTRGSSSSSANDDTGGVSKEHDYVLISQIQAAESLAEAAETLAHGLAAKLSKILSLPPDSFDHSQPLHTYGVDSLIAVELRNWFQKVLKMDIAVFEILGGATAMTLGRTVAEKLRQQ</sequence>
<evidence type="ECO:0000256" key="5">
    <source>
        <dbReference type="ARBA" id="ARBA00023002"/>
    </source>
</evidence>
<evidence type="ECO:0000256" key="3">
    <source>
        <dbReference type="ARBA" id="ARBA00022679"/>
    </source>
</evidence>
<dbReference type="FunFam" id="3.40.50.720:FF:000209">
    <property type="entry name" value="Polyketide synthase Pks12"/>
    <property type="match status" value="1"/>
</dbReference>
<dbReference type="OMA" id="ASDACHE"/>
<dbReference type="PROSITE" id="PS50075">
    <property type="entry name" value="CARRIER"/>
    <property type="match status" value="1"/>
</dbReference>
<dbReference type="InterPro" id="IPR029063">
    <property type="entry name" value="SAM-dependent_MTases_sf"/>
</dbReference>
<dbReference type="GO" id="GO:0044550">
    <property type="term" value="P:secondary metabolite biosynthetic process"/>
    <property type="evidence" value="ECO:0007669"/>
    <property type="project" value="UniProtKB-ARBA"/>
</dbReference>
<dbReference type="InterPro" id="IPR050444">
    <property type="entry name" value="Polyketide_Synthase"/>
</dbReference>
<dbReference type="eggNOG" id="KOG1202">
    <property type="taxonomic scope" value="Eukaryota"/>
</dbReference>
<dbReference type="SMART" id="SM00829">
    <property type="entry name" value="PKS_ER"/>
    <property type="match status" value="1"/>
</dbReference>
<evidence type="ECO:0000313" key="9">
    <source>
        <dbReference type="EMBL" id="EMR65846.1"/>
    </source>
</evidence>
<evidence type="ECO:0000256" key="2">
    <source>
        <dbReference type="ARBA" id="ARBA00022553"/>
    </source>
</evidence>
<dbReference type="GO" id="GO:0031177">
    <property type="term" value="F:phosphopantetheine binding"/>
    <property type="evidence" value="ECO:0007669"/>
    <property type="project" value="InterPro"/>
</dbReference>
<dbReference type="InterPro" id="IPR036736">
    <property type="entry name" value="ACP-like_sf"/>
</dbReference>
<accession>M7T7P7</accession>
<dbReference type="GO" id="GO:0016491">
    <property type="term" value="F:oxidoreductase activity"/>
    <property type="evidence" value="ECO:0007669"/>
    <property type="project" value="UniProtKB-KW"/>
</dbReference>
<dbReference type="PANTHER" id="PTHR45681">
    <property type="entry name" value="POLYKETIDE SYNTHASE 44-RELATED"/>
    <property type="match status" value="1"/>
</dbReference>
<dbReference type="Gene3D" id="1.10.1200.10">
    <property type="entry name" value="ACP-like"/>
    <property type="match status" value="1"/>
</dbReference>
<keyword evidence="10" id="KW-1185">Reference proteome</keyword>
<dbReference type="SUPFAM" id="SSF50129">
    <property type="entry name" value="GroES-like"/>
    <property type="match status" value="1"/>
</dbReference>
<feature type="domain" description="Carrier" evidence="8">
    <location>
        <begin position="1031"/>
        <end position="1108"/>
    </location>
</feature>
<dbReference type="PANTHER" id="PTHR45681:SF6">
    <property type="entry name" value="POLYKETIDE SYNTHASE 37"/>
    <property type="match status" value="1"/>
</dbReference>
<organism evidence="9 10">
    <name type="scientific">Eutypa lata (strain UCR-EL1)</name>
    <name type="common">Grapevine dieback disease fungus</name>
    <name type="synonym">Eutypa armeniacae</name>
    <dbReference type="NCBI Taxonomy" id="1287681"/>
    <lineage>
        <taxon>Eukaryota</taxon>
        <taxon>Fungi</taxon>
        <taxon>Dikarya</taxon>
        <taxon>Ascomycota</taxon>
        <taxon>Pezizomycotina</taxon>
        <taxon>Sordariomycetes</taxon>
        <taxon>Xylariomycetidae</taxon>
        <taxon>Xylariales</taxon>
        <taxon>Diatrypaceae</taxon>
        <taxon>Eutypa</taxon>
    </lineage>
</organism>
<dbReference type="Gene3D" id="3.40.50.150">
    <property type="entry name" value="Vaccinia Virus protein VP39"/>
    <property type="match status" value="1"/>
</dbReference>
<evidence type="ECO:0000256" key="1">
    <source>
        <dbReference type="ARBA" id="ARBA00022450"/>
    </source>
</evidence>
<dbReference type="InterPro" id="IPR011032">
    <property type="entry name" value="GroES-like_sf"/>
</dbReference>
<dbReference type="EMBL" id="KB706775">
    <property type="protein sequence ID" value="EMR65846.1"/>
    <property type="molecule type" value="Genomic_DNA"/>
</dbReference>
<evidence type="ECO:0000256" key="6">
    <source>
        <dbReference type="ARBA" id="ARBA00023268"/>
    </source>
</evidence>
<dbReference type="InterPro" id="IPR006162">
    <property type="entry name" value="Ppantetheine_attach_site"/>
</dbReference>
<dbReference type="SUPFAM" id="SSF53335">
    <property type="entry name" value="S-adenosyl-L-methionine-dependent methyltransferases"/>
    <property type="match status" value="1"/>
</dbReference>
<dbReference type="PROSITE" id="PS00012">
    <property type="entry name" value="PHOSPHOPANTETHEINE"/>
    <property type="match status" value="1"/>
</dbReference>
<evidence type="ECO:0000256" key="4">
    <source>
        <dbReference type="ARBA" id="ARBA00022857"/>
    </source>
</evidence>
<dbReference type="InterPro" id="IPR057326">
    <property type="entry name" value="KR_dom"/>
</dbReference>
<keyword evidence="6" id="KW-0511">Multifunctional enzyme</keyword>
<dbReference type="SMART" id="SM00823">
    <property type="entry name" value="PKS_PP"/>
    <property type="match status" value="1"/>
</dbReference>
<keyword evidence="7" id="KW-0012">Acyltransferase</keyword>
<dbReference type="Proteomes" id="UP000012174">
    <property type="component" value="Unassembled WGS sequence"/>
</dbReference>
<keyword evidence="5" id="KW-0560">Oxidoreductase</keyword>
<dbReference type="SUPFAM" id="SSF51735">
    <property type="entry name" value="NAD(P)-binding Rossmann-fold domains"/>
    <property type="match status" value="2"/>
</dbReference>
<dbReference type="Pfam" id="PF23297">
    <property type="entry name" value="ACP_SdgA_C"/>
    <property type="match status" value="1"/>
</dbReference>
<keyword evidence="1" id="KW-0596">Phosphopantetheine</keyword>
<dbReference type="STRING" id="1287681.M7T7P7"/>
<dbReference type="GO" id="GO:0016746">
    <property type="term" value="F:acyltransferase activity"/>
    <property type="evidence" value="ECO:0007669"/>
    <property type="project" value="UniProtKB-KW"/>
</dbReference>
<dbReference type="InterPro" id="IPR013968">
    <property type="entry name" value="PKS_KR"/>
</dbReference>
<evidence type="ECO:0000256" key="7">
    <source>
        <dbReference type="ARBA" id="ARBA00023315"/>
    </source>
</evidence>
<dbReference type="Pfam" id="PF13602">
    <property type="entry name" value="ADH_zinc_N_2"/>
    <property type="match status" value="1"/>
</dbReference>
<gene>
    <name evidence="9" type="ORF">UCREL1_7184</name>
</gene>
<dbReference type="InterPro" id="IPR036291">
    <property type="entry name" value="NAD(P)-bd_dom_sf"/>
</dbReference>
<dbReference type="InterPro" id="IPR020806">
    <property type="entry name" value="PKS_PP-bd"/>
</dbReference>
<dbReference type="Gene3D" id="3.40.50.720">
    <property type="entry name" value="NAD(P)-binding Rossmann-like Domain"/>
    <property type="match status" value="1"/>
</dbReference>
<dbReference type="OrthoDB" id="329835at2759"/>
<dbReference type="InterPro" id="IPR020843">
    <property type="entry name" value="ER"/>
</dbReference>
<keyword evidence="2" id="KW-0597">Phosphoprotein</keyword>
<evidence type="ECO:0000259" key="8">
    <source>
        <dbReference type="PROSITE" id="PS50075"/>
    </source>
</evidence>
<evidence type="ECO:0000313" key="10">
    <source>
        <dbReference type="Proteomes" id="UP000012174"/>
    </source>
</evidence>
<dbReference type="KEGG" id="ela:UCREL1_7184"/>
<keyword evidence="3" id="KW-0808">Transferase</keyword>
<dbReference type="Pfam" id="PF08240">
    <property type="entry name" value="ADH_N"/>
    <property type="match status" value="1"/>
</dbReference>
<dbReference type="HOGENOM" id="CLU_000022_31_8_1"/>
<dbReference type="SUPFAM" id="SSF47336">
    <property type="entry name" value="ACP-like"/>
    <property type="match status" value="1"/>
</dbReference>
<dbReference type="SMART" id="SM00822">
    <property type="entry name" value="PKS_KR"/>
    <property type="match status" value="1"/>
</dbReference>
<dbReference type="InterPro" id="IPR013154">
    <property type="entry name" value="ADH-like_N"/>
</dbReference>
<dbReference type="Pfam" id="PF08659">
    <property type="entry name" value="KR"/>
    <property type="match status" value="1"/>
</dbReference>
<reference evidence="10" key="1">
    <citation type="journal article" date="2013" name="Genome Announc.">
        <title>Draft genome sequence of the grapevine dieback fungus Eutypa lata UCR-EL1.</title>
        <authorList>
            <person name="Blanco-Ulate B."/>
            <person name="Rolshausen P.E."/>
            <person name="Cantu D."/>
        </authorList>
    </citation>
    <scope>NUCLEOTIDE SEQUENCE [LARGE SCALE GENOMIC DNA]</scope>
    <source>
        <strain evidence="10">UCR-EL1</strain>
    </source>
</reference>
<name>M7T7P7_EUTLA</name>
<dbReference type="Gene3D" id="3.90.180.10">
    <property type="entry name" value="Medium-chain alcohol dehydrogenases, catalytic domain"/>
    <property type="match status" value="1"/>
</dbReference>
<protein>
    <submittedName>
        <fullName evidence="9">Putative polyketide protein</fullName>
    </submittedName>
</protein>
<dbReference type="CDD" id="cd05195">
    <property type="entry name" value="enoyl_red"/>
    <property type="match status" value="1"/>
</dbReference>
<dbReference type="GO" id="GO:1901336">
    <property type="term" value="P:lactone biosynthetic process"/>
    <property type="evidence" value="ECO:0007669"/>
    <property type="project" value="UniProtKB-ARBA"/>
</dbReference>
<dbReference type="CDD" id="cd02440">
    <property type="entry name" value="AdoMet_MTases"/>
    <property type="match status" value="1"/>
</dbReference>
<dbReference type="InterPro" id="IPR009081">
    <property type="entry name" value="PP-bd_ACP"/>
</dbReference>
<dbReference type="InterPro" id="IPR013217">
    <property type="entry name" value="Methyltransf_12"/>
</dbReference>
<dbReference type="Pfam" id="PF08242">
    <property type="entry name" value="Methyltransf_12"/>
    <property type="match status" value="1"/>
</dbReference>
<keyword evidence="4" id="KW-0521">NADP</keyword>
<dbReference type="AlphaFoldDB" id="M7T7P7"/>
<proteinExistence type="predicted"/>